<dbReference type="PANTHER" id="PTHR24260:SF136">
    <property type="entry name" value="GH08193P-RELATED"/>
    <property type="match status" value="1"/>
</dbReference>
<dbReference type="Proteomes" id="UP000008909">
    <property type="component" value="Unassembled WGS sequence"/>
</dbReference>
<name>G7YPY4_CLOSI</name>
<dbReference type="InterPro" id="IPR043504">
    <property type="entry name" value="Peptidase_S1_PA_chymotrypsin"/>
</dbReference>
<reference key="2">
    <citation type="submission" date="2011-10" db="EMBL/GenBank/DDBJ databases">
        <title>The genome and transcriptome sequence of Clonorchis sinensis provide insights into the carcinogenic liver fluke.</title>
        <authorList>
            <person name="Wang X."/>
            <person name="Huang Y."/>
            <person name="Chen W."/>
            <person name="Liu H."/>
            <person name="Guo L."/>
            <person name="Chen Y."/>
            <person name="Luo F."/>
            <person name="Zhou W."/>
            <person name="Sun J."/>
            <person name="Mao Q."/>
            <person name="Liang P."/>
            <person name="Zhou C."/>
            <person name="Tian Y."/>
            <person name="Men J."/>
            <person name="Lv X."/>
            <person name="Huang L."/>
            <person name="Zhou J."/>
            <person name="Hu Y."/>
            <person name="Li R."/>
            <person name="Zhang F."/>
            <person name="Lei H."/>
            <person name="Li X."/>
            <person name="Hu X."/>
            <person name="Liang C."/>
            <person name="Xu J."/>
            <person name="Wu Z."/>
            <person name="Yu X."/>
        </authorList>
    </citation>
    <scope>NUCLEOTIDE SEQUENCE</scope>
    <source>
        <strain>Henan</strain>
    </source>
</reference>
<organism evidence="2 3">
    <name type="scientific">Clonorchis sinensis</name>
    <name type="common">Chinese liver fluke</name>
    <dbReference type="NCBI Taxonomy" id="79923"/>
    <lineage>
        <taxon>Eukaryota</taxon>
        <taxon>Metazoa</taxon>
        <taxon>Spiralia</taxon>
        <taxon>Lophotrochozoa</taxon>
        <taxon>Platyhelminthes</taxon>
        <taxon>Trematoda</taxon>
        <taxon>Digenea</taxon>
        <taxon>Opisthorchiida</taxon>
        <taxon>Opisthorchiata</taxon>
        <taxon>Opisthorchiidae</taxon>
        <taxon>Clonorchis</taxon>
    </lineage>
</organism>
<dbReference type="GO" id="GO:0006508">
    <property type="term" value="P:proteolysis"/>
    <property type="evidence" value="ECO:0007669"/>
    <property type="project" value="InterPro"/>
</dbReference>
<feature type="domain" description="Peptidase S1" evidence="1">
    <location>
        <begin position="60"/>
        <end position="373"/>
    </location>
</feature>
<dbReference type="InterPro" id="IPR001254">
    <property type="entry name" value="Trypsin_dom"/>
</dbReference>
<dbReference type="GO" id="GO:0004252">
    <property type="term" value="F:serine-type endopeptidase activity"/>
    <property type="evidence" value="ECO:0007669"/>
    <property type="project" value="InterPro"/>
</dbReference>
<dbReference type="SUPFAM" id="SSF50494">
    <property type="entry name" value="Trypsin-like serine proteases"/>
    <property type="match status" value="1"/>
</dbReference>
<dbReference type="PANTHER" id="PTHR24260">
    <property type="match status" value="1"/>
</dbReference>
<dbReference type="EMBL" id="DF143951">
    <property type="protein sequence ID" value="GAA55015.1"/>
    <property type="molecule type" value="Genomic_DNA"/>
</dbReference>
<evidence type="ECO:0000313" key="3">
    <source>
        <dbReference type="Proteomes" id="UP000008909"/>
    </source>
</evidence>
<keyword evidence="3" id="KW-1185">Reference proteome</keyword>
<proteinExistence type="predicted"/>
<protein>
    <recommendedName>
        <fullName evidence="1">Peptidase S1 domain-containing protein</fullName>
    </recommendedName>
</protein>
<sequence length="634" mass="72132">MFLLPVTVVFRVTHVGGFAELGINIWKHQKREIQVGSRNMNKIAWFLLIVLAPVLSKNGLPGDNFVGVKEGECPWAVRVLKTDGKGKTTLFTGSLINPSWILTSASCCTQSENNQYTWKVLLSVSCGTFCSYLTAASVRVAVHDGYIISFLFRMELDVLRCIPKPEYNIEDKQTWGNDIGLVQLKTAVGGKNLHFAKLPKDRDEEIEEMGQMGAYVPSGIAQASTKLAKPIEMPVYPSIICPAFYWLGREGHGFCAGSRYAAQIVQLISLRIPVSLMSKLTLREPAYPLFSVGALAFGFFITGGNNYGLFKPLPSFDPPGTGFEVVKCETALVENKRLQLYRRNTLLVKQWNLFESDDRLRSSWDSWFRRSLRISVKLMFYLGPHWTDFDKYTHLHINLAFTGDSPVLRNIRNEKFGWVPARYFLKSFEQKFSLLWRSRRWCLMAWRFCSKVRDPPTNPLYELGKWAFQLAVDVDWLIFSRTNLQTVPSSGLGRHQFNKLNRDTTAGFSRPSQDNIPYVSANESNTESLLLCLTAVPAPVPSAGKKTHRQGIQQFYSEQARLSDRRLVEFEDLNRSREFRHNLQESDHHDSYNFGPLLDEAVAYNTAEQIKIYFVKYSLSNTNLALMGDPTKSK</sequence>
<evidence type="ECO:0000259" key="1">
    <source>
        <dbReference type="PROSITE" id="PS50240"/>
    </source>
</evidence>
<dbReference type="Pfam" id="PF00089">
    <property type="entry name" value="Trypsin"/>
    <property type="match status" value="1"/>
</dbReference>
<dbReference type="InterPro" id="IPR051333">
    <property type="entry name" value="CLIP_Serine_Protease"/>
</dbReference>
<reference evidence="2" key="1">
    <citation type="journal article" date="2011" name="Genome Biol.">
        <title>The draft genome of the carcinogenic human liver fluke Clonorchis sinensis.</title>
        <authorList>
            <person name="Wang X."/>
            <person name="Chen W."/>
            <person name="Huang Y."/>
            <person name="Sun J."/>
            <person name="Men J."/>
            <person name="Liu H."/>
            <person name="Luo F."/>
            <person name="Guo L."/>
            <person name="Lv X."/>
            <person name="Deng C."/>
            <person name="Zhou C."/>
            <person name="Fan Y."/>
            <person name="Li X."/>
            <person name="Huang L."/>
            <person name="Hu Y."/>
            <person name="Liang C."/>
            <person name="Hu X."/>
            <person name="Xu J."/>
            <person name="Yu X."/>
        </authorList>
    </citation>
    <scope>NUCLEOTIDE SEQUENCE [LARGE SCALE GENOMIC DNA]</scope>
    <source>
        <strain evidence="2">Henan</strain>
    </source>
</reference>
<evidence type="ECO:0000313" key="2">
    <source>
        <dbReference type="EMBL" id="GAA55015.1"/>
    </source>
</evidence>
<dbReference type="Gene3D" id="2.40.10.10">
    <property type="entry name" value="Trypsin-like serine proteases"/>
    <property type="match status" value="1"/>
</dbReference>
<dbReference type="PROSITE" id="PS50240">
    <property type="entry name" value="TRYPSIN_DOM"/>
    <property type="match status" value="1"/>
</dbReference>
<dbReference type="InterPro" id="IPR009003">
    <property type="entry name" value="Peptidase_S1_PA"/>
</dbReference>
<accession>G7YPY4</accession>
<dbReference type="AlphaFoldDB" id="G7YPY4"/>
<gene>
    <name evidence="2" type="ORF">CLF_106429</name>
</gene>